<proteinExistence type="predicted"/>
<evidence type="ECO:0000313" key="4">
    <source>
        <dbReference type="Proteomes" id="UP000053029"/>
    </source>
</evidence>
<keyword evidence="4" id="KW-1185">Reference proteome</keyword>
<feature type="compositionally biased region" description="Basic and acidic residues" evidence="1">
    <location>
        <begin position="161"/>
        <end position="170"/>
    </location>
</feature>
<feature type="compositionally biased region" description="Gly residues" evidence="1">
    <location>
        <begin position="586"/>
        <end position="598"/>
    </location>
</feature>
<dbReference type="VEuPathDB" id="FungiDB:Z517_11685"/>
<dbReference type="Proteomes" id="UP000053029">
    <property type="component" value="Unassembled WGS sequence"/>
</dbReference>
<feature type="region of interest" description="Disordered" evidence="1">
    <location>
        <begin position="542"/>
        <end position="634"/>
    </location>
</feature>
<feature type="compositionally biased region" description="Low complexity" evidence="1">
    <location>
        <begin position="433"/>
        <end position="448"/>
    </location>
</feature>
<dbReference type="STRING" id="1442368.A0A0D2GR46"/>
<feature type="compositionally biased region" description="Polar residues" evidence="1">
    <location>
        <begin position="44"/>
        <end position="67"/>
    </location>
</feature>
<feature type="region of interest" description="Disordered" evidence="1">
    <location>
        <begin position="149"/>
        <end position="394"/>
    </location>
</feature>
<accession>A0A0D2GR46</accession>
<protein>
    <recommendedName>
        <fullName evidence="2">Hpc2-related domain-containing protein</fullName>
    </recommendedName>
</protein>
<evidence type="ECO:0000259" key="2">
    <source>
        <dbReference type="Pfam" id="PF08729"/>
    </source>
</evidence>
<evidence type="ECO:0000313" key="3">
    <source>
        <dbReference type="EMBL" id="KIW74914.1"/>
    </source>
</evidence>
<feature type="region of interest" description="Disordered" evidence="1">
    <location>
        <begin position="428"/>
        <end position="518"/>
    </location>
</feature>
<dbReference type="OrthoDB" id="5576775at2759"/>
<evidence type="ECO:0000256" key="1">
    <source>
        <dbReference type="SAM" id="MobiDB-lite"/>
    </source>
</evidence>
<dbReference type="EMBL" id="KN846976">
    <property type="protein sequence ID" value="KIW74914.1"/>
    <property type="molecule type" value="Genomic_DNA"/>
</dbReference>
<dbReference type="HOGENOM" id="CLU_012566_1_0_1"/>
<feature type="compositionally biased region" description="Basic and acidic residues" evidence="1">
    <location>
        <begin position="193"/>
        <end position="202"/>
    </location>
</feature>
<gene>
    <name evidence="3" type="ORF">Z517_11685</name>
</gene>
<sequence length="634" mass="67141">MEVRDTRSSSNDLSSAPPSDAESTPGPPNYHPAHRDLGLAGNLGVTNSCSARQTQPSPGAGVSTSPATAAGARQDNGAAPPPAQPVKRPRKKRDPNTPEEKKPRVPRKPRGTAPTATGVRKKTKIEPPDQGSIVIMPRSQSAGLQASTLVQPVQFSPPDATESRRDEAAKFSESGLTMHNQPLRARTSPQRIYEYKPREYGSKQHAPPPPPTPPLPSHSSPPRATSMYDPIRSVQRPVDTNPPAPPLARPAATPPRRSDNPSTSPTISSIIDHHPHPHSDTSTATTVVTHQVKTEPTHSQTNGRVAESPRVNGSSAMEVDHIMSDQGQPKKLASSRKVPSEASTRPTSPKPARAKEQPPPPPIGSGLLSASLFGGDSSSDMPKDSEKGPNIVLHIDLKDPGNRVINFARMAEEKYGFAALYPRQAAQKERLAKIAAAGAALERSASGSKFGGTSAGDSGDEDLSVDIERDSDNDGDVAMSGVNGGQEQPNSGTDGPGPKRRRRRKVEEYDQDDPFVDDSELLWEAQAAASKDGFFVYCGPLVPEGEKPAVERADGTIKRGRGRGRGGGPGSRGGRVAAAASERASGRGGGPGSRGGGVTRKPRITKDDRAQMEREKLQREKMAPLVAKPTAYPG</sequence>
<feature type="compositionally biased region" description="Acidic residues" evidence="1">
    <location>
        <begin position="509"/>
        <end position="518"/>
    </location>
</feature>
<feature type="compositionally biased region" description="Basic and acidic residues" evidence="1">
    <location>
        <begin position="544"/>
        <end position="557"/>
    </location>
</feature>
<dbReference type="GeneID" id="25311175"/>
<feature type="compositionally biased region" description="Low complexity" evidence="1">
    <location>
        <begin position="364"/>
        <end position="379"/>
    </location>
</feature>
<feature type="compositionally biased region" description="Pro residues" evidence="1">
    <location>
        <begin position="206"/>
        <end position="216"/>
    </location>
</feature>
<feature type="domain" description="Hpc2-related" evidence="2">
    <location>
        <begin position="507"/>
        <end position="541"/>
    </location>
</feature>
<organism evidence="3 4">
    <name type="scientific">Fonsecaea pedrosoi CBS 271.37</name>
    <dbReference type="NCBI Taxonomy" id="1442368"/>
    <lineage>
        <taxon>Eukaryota</taxon>
        <taxon>Fungi</taxon>
        <taxon>Dikarya</taxon>
        <taxon>Ascomycota</taxon>
        <taxon>Pezizomycotina</taxon>
        <taxon>Eurotiomycetes</taxon>
        <taxon>Chaetothyriomycetidae</taxon>
        <taxon>Chaetothyriales</taxon>
        <taxon>Herpotrichiellaceae</taxon>
        <taxon>Fonsecaea</taxon>
    </lineage>
</organism>
<dbReference type="Pfam" id="PF08729">
    <property type="entry name" value="HUN"/>
    <property type="match status" value="1"/>
</dbReference>
<feature type="region of interest" description="Disordered" evidence="1">
    <location>
        <begin position="1"/>
        <end position="133"/>
    </location>
</feature>
<dbReference type="RefSeq" id="XP_013278722.1">
    <property type="nucleotide sequence ID" value="XM_013423268.1"/>
</dbReference>
<feature type="compositionally biased region" description="Low complexity" evidence="1">
    <location>
        <begin position="249"/>
        <end position="270"/>
    </location>
</feature>
<feature type="compositionally biased region" description="Basic and acidic residues" evidence="1">
    <location>
        <begin position="94"/>
        <end position="103"/>
    </location>
</feature>
<feature type="compositionally biased region" description="Low complexity" evidence="1">
    <location>
        <begin position="8"/>
        <end position="21"/>
    </location>
</feature>
<reference evidence="3 4" key="1">
    <citation type="submission" date="2015-01" db="EMBL/GenBank/DDBJ databases">
        <title>The Genome Sequence of Fonsecaea pedrosoi CBS 271.37.</title>
        <authorList>
            <consortium name="The Broad Institute Genomics Platform"/>
            <person name="Cuomo C."/>
            <person name="de Hoog S."/>
            <person name="Gorbushina A."/>
            <person name="Stielow B."/>
            <person name="Teixiera M."/>
            <person name="Abouelleil A."/>
            <person name="Chapman S.B."/>
            <person name="Priest M."/>
            <person name="Young S.K."/>
            <person name="Wortman J."/>
            <person name="Nusbaum C."/>
            <person name="Birren B."/>
        </authorList>
    </citation>
    <scope>NUCLEOTIDE SEQUENCE [LARGE SCALE GENOMIC DNA]</scope>
    <source>
        <strain evidence="3 4">CBS 271.37</strain>
    </source>
</reference>
<dbReference type="AlphaFoldDB" id="A0A0D2GR46"/>
<name>A0A0D2GR46_9EURO</name>
<dbReference type="InterPro" id="IPR014840">
    <property type="entry name" value="HRD"/>
</dbReference>
<feature type="compositionally biased region" description="Low complexity" evidence="1">
    <location>
        <begin position="574"/>
        <end position="583"/>
    </location>
</feature>
<feature type="compositionally biased region" description="Basic and acidic residues" evidence="1">
    <location>
        <begin position="604"/>
        <end position="622"/>
    </location>
</feature>